<dbReference type="Proteomes" id="UP001155220">
    <property type="component" value="Unassembled WGS sequence"/>
</dbReference>
<dbReference type="PROSITE" id="PS51257">
    <property type="entry name" value="PROKAR_LIPOPROTEIN"/>
    <property type="match status" value="1"/>
</dbReference>
<protein>
    <recommendedName>
        <fullName evidence="3">Lipoprotein</fullName>
    </recommendedName>
</protein>
<comment type="caution">
    <text evidence="1">The sequence shown here is derived from an EMBL/GenBank/DDBJ whole genome shotgun (WGS) entry which is preliminary data.</text>
</comment>
<dbReference type="InterPro" id="IPR038765">
    <property type="entry name" value="Papain-like_cys_pep_sf"/>
</dbReference>
<dbReference type="Gene3D" id="3.90.1720.10">
    <property type="entry name" value="endopeptidase domain like (from Nostoc punctiforme)"/>
    <property type="match status" value="1"/>
</dbReference>
<sequence>MTHPRCFPTIALSRLPRALFTMLLLVALAGCVTRPGANELGPEPPPPAIRKCCSNVERYPDWLVAVLDPIAPAIGRFVAAVEWRDGHLNARDGAVQLLKQHLQPLDIVLVTSAGRLTNATLPGLFKHSAIYLGSEADMRRLGVWSDAVARAQAQGILAGKRFIEADQNGVHLSSTETVLNVDYLLVLRPALGSRVERRRAMRFLLGAVGQPFDFRFDADTADCVYCSELVRRAFPGLPVEARHIYGRHVFVPDQFADLAASRPSLLRPVFYLVGDRDGWERRSPARLRGDLERYWAAQP</sequence>
<dbReference type="Pfam" id="PF05708">
    <property type="entry name" value="Peptidase_C92"/>
    <property type="match status" value="1"/>
</dbReference>
<evidence type="ECO:0000313" key="1">
    <source>
        <dbReference type="EMBL" id="MCP3055232.1"/>
    </source>
</evidence>
<dbReference type="InterPro" id="IPR024453">
    <property type="entry name" value="Peptidase_C92"/>
</dbReference>
<accession>A0A9X2HB85</accession>
<evidence type="ECO:0000313" key="2">
    <source>
        <dbReference type="Proteomes" id="UP001155220"/>
    </source>
</evidence>
<gene>
    <name evidence="1" type="ORF">MJ956_08725</name>
</gene>
<keyword evidence="2" id="KW-1185">Reference proteome</keyword>
<dbReference type="SUPFAM" id="SSF54001">
    <property type="entry name" value="Cysteine proteinases"/>
    <property type="match status" value="1"/>
</dbReference>
<reference evidence="1" key="1">
    <citation type="submission" date="2022-03" db="EMBL/GenBank/DDBJ databases">
        <title>Aurantimonas Liuensis sp. Nov., isolated from the hadal seawater of the Mariana Trench.</title>
        <authorList>
            <person name="Liu R."/>
        </authorList>
    </citation>
    <scope>NUCLEOTIDE SEQUENCE</scope>
    <source>
        <strain evidence="1">LRZ36</strain>
    </source>
</reference>
<evidence type="ECO:0008006" key="3">
    <source>
        <dbReference type="Google" id="ProtNLM"/>
    </source>
</evidence>
<organism evidence="1 2">
    <name type="scientific">Aurantimonas marianensis</name>
    <dbReference type="NCBI Taxonomy" id="2920428"/>
    <lineage>
        <taxon>Bacteria</taxon>
        <taxon>Pseudomonadati</taxon>
        <taxon>Pseudomonadota</taxon>
        <taxon>Alphaproteobacteria</taxon>
        <taxon>Hyphomicrobiales</taxon>
        <taxon>Aurantimonadaceae</taxon>
        <taxon>Aurantimonas</taxon>
    </lineage>
</organism>
<name>A0A9X2HB85_9HYPH</name>
<dbReference type="EMBL" id="JALHBS010000047">
    <property type="protein sequence ID" value="MCP3055232.1"/>
    <property type="molecule type" value="Genomic_DNA"/>
</dbReference>
<dbReference type="RefSeq" id="WP_253964090.1">
    <property type="nucleotide sequence ID" value="NZ_JALHBS010000047.1"/>
</dbReference>
<proteinExistence type="predicted"/>
<dbReference type="AlphaFoldDB" id="A0A9X2HB85"/>